<evidence type="ECO:0000256" key="1">
    <source>
        <dbReference type="ARBA" id="ARBA00001974"/>
    </source>
</evidence>
<dbReference type="Gene3D" id="3.50.50.60">
    <property type="entry name" value="FAD/NAD(P)-binding domain"/>
    <property type="match status" value="1"/>
</dbReference>
<feature type="domain" description="FAD-binding" evidence="5">
    <location>
        <begin position="5"/>
        <end position="248"/>
    </location>
</feature>
<dbReference type="Gene3D" id="3.30.9.10">
    <property type="entry name" value="D-Amino Acid Oxidase, subunit A, domain 2"/>
    <property type="match status" value="1"/>
</dbReference>
<dbReference type="Proteomes" id="UP000199588">
    <property type="component" value="Unassembled WGS sequence"/>
</dbReference>
<reference evidence="6 7" key="1">
    <citation type="submission" date="2016-10" db="EMBL/GenBank/DDBJ databases">
        <authorList>
            <person name="Varghese N."/>
            <person name="Submissions S."/>
        </authorList>
    </citation>
    <scope>NUCLEOTIDE SEQUENCE [LARGE SCALE GENOMIC DNA]</scope>
    <source>
        <strain evidence="6 7">DSM 22022</strain>
    </source>
</reference>
<evidence type="ECO:0000256" key="4">
    <source>
        <dbReference type="SAM" id="Phobius"/>
    </source>
</evidence>
<name>A0A1G5CB39_9PAST</name>
<dbReference type="PANTHER" id="PTHR43004:SF19">
    <property type="entry name" value="BINDING MONOOXYGENASE, PUTATIVE (JCVI)-RELATED"/>
    <property type="match status" value="1"/>
</dbReference>
<dbReference type="SUPFAM" id="SSF51905">
    <property type="entry name" value="FAD/NAD(P)-binding domain"/>
    <property type="match status" value="1"/>
</dbReference>
<dbReference type="PANTHER" id="PTHR43004">
    <property type="entry name" value="TRK SYSTEM POTASSIUM UPTAKE PROTEIN"/>
    <property type="match status" value="1"/>
</dbReference>
<evidence type="ECO:0000259" key="5">
    <source>
        <dbReference type="Pfam" id="PF01494"/>
    </source>
</evidence>
<keyword evidence="4" id="KW-1133">Transmembrane helix</keyword>
<dbReference type="InterPro" id="IPR050641">
    <property type="entry name" value="RIFMO-like"/>
</dbReference>
<keyword evidence="4" id="KW-0812">Transmembrane</keyword>
<proteinExistence type="predicted"/>
<organism evidence="6 7">
    <name type="scientific">Basfia succiniciproducens</name>
    <dbReference type="NCBI Taxonomy" id="653940"/>
    <lineage>
        <taxon>Bacteria</taxon>
        <taxon>Pseudomonadati</taxon>
        <taxon>Pseudomonadota</taxon>
        <taxon>Gammaproteobacteria</taxon>
        <taxon>Pasteurellales</taxon>
        <taxon>Pasteurellaceae</taxon>
        <taxon>Basfia</taxon>
    </lineage>
</organism>
<evidence type="ECO:0000256" key="2">
    <source>
        <dbReference type="ARBA" id="ARBA00022630"/>
    </source>
</evidence>
<keyword evidence="3" id="KW-0274">FAD</keyword>
<dbReference type="Pfam" id="PF01494">
    <property type="entry name" value="FAD_binding_3"/>
    <property type="match status" value="1"/>
</dbReference>
<dbReference type="EMBL" id="FMUQ01000007">
    <property type="protein sequence ID" value="SCX99538.1"/>
    <property type="molecule type" value="Genomic_DNA"/>
</dbReference>
<dbReference type="InterPro" id="IPR036188">
    <property type="entry name" value="FAD/NAD-bd_sf"/>
</dbReference>
<evidence type="ECO:0000313" key="7">
    <source>
        <dbReference type="Proteomes" id="UP000199588"/>
    </source>
</evidence>
<comment type="cofactor">
    <cofactor evidence="1">
        <name>FAD</name>
        <dbReference type="ChEBI" id="CHEBI:57692"/>
    </cofactor>
</comment>
<gene>
    <name evidence="6" type="ORF">SAMN02910354_01117</name>
</gene>
<feature type="transmembrane region" description="Helical" evidence="4">
    <location>
        <begin position="7"/>
        <end position="26"/>
    </location>
</feature>
<sequence length="257" mass="29030">MQHRIPVAIIGGSLVGLSASLFLSWLNVPNIVIEKHKGSASHPRAMGFTQTTMEHYSMAGIIHRIPQWSVDARLRRITVESLTGQWFNEEAWTPNDEHRILTECSPFTGTAMAQDKLEPILREEALKLGSQLRLGTELLSFEQSAEGVLLHIYDKNTGQHEDILADYVIAADGANSTVRETLGIHRVGVGHLCYMQSVLFFCPQADEFLKSGFQQFSIRQNDFKGFLTHYGDSRWVLMWQAGKPRIQRQHSSLSNRL</sequence>
<accession>A0A1G5CB39</accession>
<comment type="caution">
    <text evidence="6">The sequence shown here is derived from an EMBL/GenBank/DDBJ whole genome shotgun (WGS) entry which is preliminary data.</text>
</comment>
<dbReference type="PRINTS" id="PR00420">
    <property type="entry name" value="RNGMNOXGNASE"/>
</dbReference>
<keyword evidence="4" id="KW-0472">Membrane</keyword>
<dbReference type="InterPro" id="IPR002938">
    <property type="entry name" value="FAD-bd"/>
</dbReference>
<evidence type="ECO:0000256" key="3">
    <source>
        <dbReference type="ARBA" id="ARBA00022827"/>
    </source>
</evidence>
<keyword evidence="7" id="KW-1185">Reference proteome</keyword>
<keyword evidence="2" id="KW-0285">Flavoprotein</keyword>
<evidence type="ECO:0000313" key="6">
    <source>
        <dbReference type="EMBL" id="SCX99538.1"/>
    </source>
</evidence>
<protein>
    <submittedName>
        <fullName evidence="6">FAD binding domain-containing protein</fullName>
    </submittedName>
</protein>